<sequence>MDRISRATQIQVVQSKDPMNTEDEKVDVSYGVVKHKKAQNLKKKVRVRLRYHGFCLSVTSTTEVRVQLRYHSFSVPSDGYCVSRSVSIAASVSQVVCSEDHGWPLSGVAVAIQPPFSVRRVDDDGLRTVRVQLINVEEHQNVRCLPIEASGTEATEELNWNSSLWLQLNHLLGVPFPRLIEEIAPHAGCAVALKSQIEALDIVKWLWKPVTMIFAVD</sequence>
<protein>
    <submittedName>
        <fullName evidence="1">Uncharacterized protein</fullName>
    </submittedName>
</protein>
<dbReference type="EMBL" id="CM046400">
    <property type="protein sequence ID" value="KAI8525305.1"/>
    <property type="molecule type" value="Genomic_DNA"/>
</dbReference>
<gene>
    <name evidence="1" type="ORF">RHMOL_Rhmol13G0220500</name>
</gene>
<evidence type="ECO:0000313" key="1">
    <source>
        <dbReference type="EMBL" id="KAI8525305.1"/>
    </source>
</evidence>
<dbReference type="Proteomes" id="UP001062846">
    <property type="component" value="Chromosome 13"/>
</dbReference>
<accession>A0ACC0L9K2</accession>
<name>A0ACC0L9K2_RHOML</name>
<reference evidence="1" key="1">
    <citation type="submission" date="2022-02" db="EMBL/GenBank/DDBJ databases">
        <title>Plant Genome Project.</title>
        <authorList>
            <person name="Zhang R.-G."/>
        </authorList>
    </citation>
    <scope>NUCLEOTIDE SEQUENCE</scope>
    <source>
        <strain evidence="1">AT1</strain>
    </source>
</reference>
<proteinExistence type="predicted"/>
<comment type="caution">
    <text evidence="1">The sequence shown here is derived from an EMBL/GenBank/DDBJ whole genome shotgun (WGS) entry which is preliminary data.</text>
</comment>
<organism evidence="1 2">
    <name type="scientific">Rhododendron molle</name>
    <name type="common">Chinese azalea</name>
    <name type="synonym">Azalea mollis</name>
    <dbReference type="NCBI Taxonomy" id="49168"/>
    <lineage>
        <taxon>Eukaryota</taxon>
        <taxon>Viridiplantae</taxon>
        <taxon>Streptophyta</taxon>
        <taxon>Embryophyta</taxon>
        <taxon>Tracheophyta</taxon>
        <taxon>Spermatophyta</taxon>
        <taxon>Magnoliopsida</taxon>
        <taxon>eudicotyledons</taxon>
        <taxon>Gunneridae</taxon>
        <taxon>Pentapetalae</taxon>
        <taxon>asterids</taxon>
        <taxon>Ericales</taxon>
        <taxon>Ericaceae</taxon>
        <taxon>Ericoideae</taxon>
        <taxon>Rhodoreae</taxon>
        <taxon>Rhododendron</taxon>
    </lineage>
</organism>
<evidence type="ECO:0000313" key="2">
    <source>
        <dbReference type="Proteomes" id="UP001062846"/>
    </source>
</evidence>
<keyword evidence="2" id="KW-1185">Reference proteome</keyword>